<dbReference type="EMBL" id="BPVZ01000160">
    <property type="protein sequence ID" value="GKV42707.1"/>
    <property type="molecule type" value="Genomic_DNA"/>
</dbReference>
<evidence type="ECO:0000313" key="2">
    <source>
        <dbReference type="Proteomes" id="UP001054252"/>
    </source>
</evidence>
<keyword evidence="2" id="KW-1185">Reference proteome</keyword>
<organism evidence="1 2">
    <name type="scientific">Rubroshorea leprosula</name>
    <dbReference type="NCBI Taxonomy" id="152421"/>
    <lineage>
        <taxon>Eukaryota</taxon>
        <taxon>Viridiplantae</taxon>
        <taxon>Streptophyta</taxon>
        <taxon>Embryophyta</taxon>
        <taxon>Tracheophyta</taxon>
        <taxon>Spermatophyta</taxon>
        <taxon>Magnoliopsida</taxon>
        <taxon>eudicotyledons</taxon>
        <taxon>Gunneridae</taxon>
        <taxon>Pentapetalae</taxon>
        <taxon>rosids</taxon>
        <taxon>malvids</taxon>
        <taxon>Malvales</taxon>
        <taxon>Dipterocarpaceae</taxon>
        <taxon>Rubroshorea</taxon>
    </lineage>
</organism>
<gene>
    <name evidence="1" type="ORF">SLEP1_g50086</name>
</gene>
<name>A0AAV5LZS4_9ROSI</name>
<dbReference type="AlphaFoldDB" id="A0AAV5LZS4"/>
<accession>A0AAV5LZS4</accession>
<dbReference type="Proteomes" id="UP001054252">
    <property type="component" value="Unassembled WGS sequence"/>
</dbReference>
<proteinExistence type="predicted"/>
<reference evidence="1 2" key="1">
    <citation type="journal article" date="2021" name="Commun. Biol.">
        <title>The genome of Shorea leprosula (Dipterocarpaceae) highlights the ecological relevance of drought in aseasonal tropical rainforests.</title>
        <authorList>
            <person name="Ng K.K.S."/>
            <person name="Kobayashi M.J."/>
            <person name="Fawcett J.A."/>
            <person name="Hatakeyama M."/>
            <person name="Paape T."/>
            <person name="Ng C.H."/>
            <person name="Ang C.C."/>
            <person name="Tnah L.H."/>
            <person name="Lee C.T."/>
            <person name="Nishiyama T."/>
            <person name="Sese J."/>
            <person name="O'Brien M.J."/>
            <person name="Copetti D."/>
            <person name="Mohd Noor M.I."/>
            <person name="Ong R.C."/>
            <person name="Putra M."/>
            <person name="Sireger I.Z."/>
            <person name="Indrioko S."/>
            <person name="Kosugi Y."/>
            <person name="Izuno A."/>
            <person name="Isagi Y."/>
            <person name="Lee S.L."/>
            <person name="Shimizu K.K."/>
        </authorList>
    </citation>
    <scope>NUCLEOTIDE SEQUENCE [LARGE SCALE GENOMIC DNA]</scope>
    <source>
        <strain evidence="1">214</strain>
    </source>
</reference>
<sequence>MSSFLAGTTISSSLPSPQFSPSNLLLRLSLLIPLFKFPLSRKFESRAPSRLLLIFLF</sequence>
<comment type="caution">
    <text evidence="1">The sequence shown here is derived from an EMBL/GenBank/DDBJ whole genome shotgun (WGS) entry which is preliminary data.</text>
</comment>
<protein>
    <submittedName>
        <fullName evidence="1">Uncharacterized protein</fullName>
    </submittedName>
</protein>
<evidence type="ECO:0000313" key="1">
    <source>
        <dbReference type="EMBL" id="GKV42707.1"/>
    </source>
</evidence>